<dbReference type="GO" id="GO:0004497">
    <property type="term" value="F:monooxygenase activity"/>
    <property type="evidence" value="ECO:0007669"/>
    <property type="project" value="InterPro"/>
</dbReference>
<dbReference type="OrthoDB" id="103324at2"/>
<accession>A0A3N6Q369</accession>
<comment type="caution">
    <text evidence="2">The sequence shown here is derived from an EMBL/GenBank/DDBJ whole genome shotgun (WGS) entry which is preliminary data.</text>
</comment>
<evidence type="ECO:0000313" key="3">
    <source>
        <dbReference type="Proteomes" id="UP000269154"/>
    </source>
</evidence>
<dbReference type="SUPFAM" id="SSF51905">
    <property type="entry name" value="FAD/NAD(P)-binding domain"/>
    <property type="match status" value="1"/>
</dbReference>
<protein>
    <submittedName>
        <fullName evidence="2">FAD-dependent oxidoreductase</fullName>
    </submittedName>
</protein>
<gene>
    <name evidence="2" type="ORF">D5R40_01350</name>
</gene>
<evidence type="ECO:0000313" key="2">
    <source>
        <dbReference type="EMBL" id="RQH56520.1"/>
    </source>
</evidence>
<dbReference type="InterPro" id="IPR006905">
    <property type="entry name" value="Flavin_halogenase"/>
</dbReference>
<dbReference type="InterPro" id="IPR036188">
    <property type="entry name" value="FAD/NAD-bd_sf"/>
</dbReference>
<evidence type="ECO:0000256" key="1">
    <source>
        <dbReference type="ARBA" id="ARBA00038396"/>
    </source>
</evidence>
<dbReference type="EMBL" id="RCBY01000004">
    <property type="protein sequence ID" value="RQH56520.1"/>
    <property type="molecule type" value="Genomic_DNA"/>
</dbReference>
<sequence length="591" mass="68219">MLTEIMFTLNTAGDFTMNTMTYDVAICGGGLAGSTLARQLKLTMPDLSIIVLDRLARPLPEGAFKVGESTVEVGSYYLAETLQFGDGYFKLNHMPKLGLRFFLGDAQGKFEERPELGLSKFHSPSSYQIDRGKFENDLRNLNIEAGIEFLENCKVLDMILSENNQDFHEIVYTQDDTKQKNTIQAKWVIDAMGRRRFLQKKLGLAQRNSSKHSAVWFWVNERVDVSDFVPKSNQNWHERVPGNQRYYSTNHLCGKGYWIWMIPLPNNYTSIGIVTDETVHPFKQHNTEEKTFNWLQTYEPTLANHLQGISTQKFMKMPHYSYSSKQIFSNNRWACVGEAGVFPDPFYSPGTDLIGFGNSLVTQMIEADLQGNLTSEIVAEANRFLLTYAEGVKDNIHKVYSCFDKDLVMAIKVIWDTLSGWAFSAPLMFNSIFLDSEKRAKIRQGSGRFFLLAHRMQKLFIDWAELSQNRGTYEYLDYLEMDFIKQLRSRNLQSNKTEQQLIDDHIASLEMFEELAQVIFRMALEDTMPEKLADFPESAWLNAWAISLNEHRWEKDGLFRPRTQPRDLHPMTQQLRKKIHFPSVVKQPVTV</sequence>
<dbReference type="Proteomes" id="UP000269154">
    <property type="component" value="Unassembled WGS sequence"/>
</dbReference>
<comment type="similarity">
    <text evidence="1">Belongs to the flavin-dependent halogenase family. Bacterial tryptophan halogenase subfamily.</text>
</comment>
<keyword evidence="3" id="KW-1185">Reference proteome</keyword>
<organism evidence="2 3">
    <name type="scientific">Okeania hirsuta</name>
    <dbReference type="NCBI Taxonomy" id="1458930"/>
    <lineage>
        <taxon>Bacteria</taxon>
        <taxon>Bacillati</taxon>
        <taxon>Cyanobacteriota</taxon>
        <taxon>Cyanophyceae</taxon>
        <taxon>Oscillatoriophycideae</taxon>
        <taxon>Oscillatoriales</taxon>
        <taxon>Microcoleaceae</taxon>
        <taxon>Okeania</taxon>
    </lineage>
</organism>
<dbReference type="Pfam" id="PF04820">
    <property type="entry name" value="Trp_halogenase"/>
    <property type="match status" value="1"/>
</dbReference>
<proteinExistence type="inferred from homology"/>
<dbReference type="Gene3D" id="3.50.50.60">
    <property type="entry name" value="FAD/NAD(P)-binding domain"/>
    <property type="match status" value="1"/>
</dbReference>
<dbReference type="AlphaFoldDB" id="A0A3N6Q369"/>
<dbReference type="RefSeq" id="WP_124154140.1">
    <property type="nucleotide sequence ID" value="NZ_CAWOLW010000334.1"/>
</dbReference>
<dbReference type="PANTHER" id="PTHR43747">
    <property type="entry name" value="FAD-BINDING PROTEIN"/>
    <property type="match status" value="1"/>
</dbReference>
<dbReference type="InterPro" id="IPR050816">
    <property type="entry name" value="Flavin-dep_Halogenase_NPB"/>
</dbReference>
<name>A0A3N6Q369_9CYAN</name>
<dbReference type="PANTHER" id="PTHR43747:SF1">
    <property type="entry name" value="SLR1998 PROTEIN"/>
    <property type="match status" value="1"/>
</dbReference>
<reference evidence="2 3" key="1">
    <citation type="journal article" date="2018" name="ACS Chem. Biol.">
        <title>Ketoreductase domain dysfunction expands chemodiversity: malyngamide biosynthesis in the cyanobacterium Okeania hirsuta.</title>
        <authorList>
            <person name="Moss N.A."/>
            <person name="Leao T."/>
            <person name="Rankin M."/>
            <person name="McCullough T.M."/>
            <person name="Qu P."/>
            <person name="Korobeynikov A."/>
            <person name="Smith J.L."/>
            <person name="Gerwick L."/>
            <person name="Gerwick W.H."/>
        </authorList>
    </citation>
    <scope>NUCLEOTIDE SEQUENCE [LARGE SCALE GENOMIC DNA]</scope>
    <source>
        <strain evidence="2 3">PAB10Feb10-1</strain>
    </source>
</reference>